<dbReference type="OrthoDB" id="117483at2"/>
<protein>
    <recommendedName>
        <fullName evidence="3">DUF664 domain-containing protein</fullName>
    </recommendedName>
</protein>
<comment type="caution">
    <text evidence="1">The sequence shown here is derived from an EMBL/GenBank/DDBJ whole genome shotgun (WGS) entry which is preliminary data.</text>
</comment>
<sequence length="191" mass="22353">MKGNYLTLSASIIVLFLFCSLNVTGQQVINPKKGYSTQVGVVISMMEDLKRRVTNSVQNLNQEETDFLLDSMANRPGAIIFHLAAVEKYYQVYTFENRGFNEVEKKKWGVALDLGQLSRDSLINNPIDYYLEIWNEVRKETLKLLKQKDDKWFKKKIKGSNMNNHWAWYHVMEHQANHMGQIRLILKRIPK</sequence>
<dbReference type="Gene3D" id="1.20.120.450">
    <property type="entry name" value="dinb family like domain"/>
    <property type="match status" value="1"/>
</dbReference>
<evidence type="ECO:0008006" key="3">
    <source>
        <dbReference type="Google" id="ProtNLM"/>
    </source>
</evidence>
<keyword evidence="2" id="KW-1185">Reference proteome</keyword>
<proteinExistence type="predicted"/>
<accession>A0A265USI0</accession>
<evidence type="ECO:0000313" key="1">
    <source>
        <dbReference type="EMBL" id="OZV68182.1"/>
    </source>
</evidence>
<name>A0A265USI0_9FLAO</name>
<dbReference type="Proteomes" id="UP000216840">
    <property type="component" value="Unassembled WGS sequence"/>
</dbReference>
<reference evidence="1 2" key="1">
    <citation type="submission" date="2017-05" db="EMBL/GenBank/DDBJ databases">
        <title>The draft genome sequence of Idiomarina salinarum WNB302.</title>
        <authorList>
            <person name="Sun Y."/>
            <person name="Chen B."/>
            <person name="Du Z."/>
        </authorList>
    </citation>
    <scope>NUCLEOTIDE SEQUENCE [LARGE SCALE GENOMIC DNA]</scope>
    <source>
        <strain evidence="1 2">WNB302</strain>
    </source>
</reference>
<dbReference type="EMBL" id="NGJN01000005">
    <property type="protein sequence ID" value="OZV68182.1"/>
    <property type="molecule type" value="Genomic_DNA"/>
</dbReference>
<dbReference type="InterPro" id="IPR007061">
    <property type="entry name" value="MST-like"/>
</dbReference>
<gene>
    <name evidence="1" type="ORF">CA834_11090</name>
</gene>
<dbReference type="InterPro" id="IPR034660">
    <property type="entry name" value="DinB/YfiT-like"/>
</dbReference>
<dbReference type="AlphaFoldDB" id="A0A265USI0"/>
<dbReference type="RefSeq" id="WP_094968768.1">
    <property type="nucleotide sequence ID" value="NZ_NGJN01000005.1"/>
</dbReference>
<dbReference type="Pfam" id="PF04978">
    <property type="entry name" value="MST"/>
    <property type="match status" value="1"/>
</dbReference>
<organism evidence="1 2">
    <name type="scientific">Winogradskyella aurantia</name>
    <dbReference type="NCBI Taxonomy" id="1915063"/>
    <lineage>
        <taxon>Bacteria</taxon>
        <taxon>Pseudomonadati</taxon>
        <taxon>Bacteroidota</taxon>
        <taxon>Flavobacteriia</taxon>
        <taxon>Flavobacteriales</taxon>
        <taxon>Flavobacteriaceae</taxon>
        <taxon>Winogradskyella</taxon>
    </lineage>
</organism>
<evidence type="ECO:0000313" key="2">
    <source>
        <dbReference type="Proteomes" id="UP000216840"/>
    </source>
</evidence>
<dbReference type="SUPFAM" id="SSF109854">
    <property type="entry name" value="DinB/YfiT-like putative metalloenzymes"/>
    <property type="match status" value="1"/>
</dbReference>